<feature type="compositionally biased region" description="Pro residues" evidence="1">
    <location>
        <begin position="381"/>
        <end position="398"/>
    </location>
</feature>
<evidence type="ECO:0000256" key="1">
    <source>
        <dbReference type="SAM" id="MobiDB-lite"/>
    </source>
</evidence>
<keyword evidence="3" id="KW-1185">Reference proteome</keyword>
<reference evidence="2 3" key="1">
    <citation type="submission" date="2016-12" db="EMBL/GenBank/DDBJ databases">
        <authorList>
            <person name="Song W.-J."/>
            <person name="Kurnit D.M."/>
        </authorList>
    </citation>
    <scope>NUCLEOTIDE SEQUENCE [LARGE SCALE GENOMIC DNA]</scope>
    <source>
        <strain evidence="2 3">175</strain>
    </source>
</reference>
<feature type="region of interest" description="Disordered" evidence="1">
    <location>
        <begin position="362"/>
        <end position="418"/>
    </location>
</feature>
<name>A0A1Y6D424_9GAMM</name>
<feature type="region of interest" description="Disordered" evidence="1">
    <location>
        <begin position="298"/>
        <end position="330"/>
    </location>
</feature>
<dbReference type="InterPro" id="IPR045538">
    <property type="entry name" value="CIS_TMP"/>
</dbReference>
<gene>
    <name evidence="2" type="ORF">SAMN02949497_0258</name>
</gene>
<dbReference type="Proteomes" id="UP000192923">
    <property type="component" value="Unassembled WGS sequence"/>
</dbReference>
<dbReference type="EMBL" id="FXAM01000003">
    <property type="protein sequence ID" value="SMF97688.1"/>
    <property type="molecule type" value="Genomic_DNA"/>
</dbReference>
<dbReference type="AlphaFoldDB" id="A0A1Y6D424"/>
<dbReference type="STRING" id="1760988.SAMN02949497_0258"/>
<sequence length="591" mass="64122">MGRQRHAILRQTVELTVANLDEAWPLQQRASALFQRLGPWLERHFDALGAPEFLHRIDRLELDLGVLAAGRLEQDLPDRLGAALRLALAGHLQRQATGDPPPRLASALELFTHFVRQGYLPWWADLARPGQPQAALDLLLREAPALLARRLPELAQDRNALRRLAAQFEDRPLIALAVLAAPALGGFLPPLATVLLHLPTAAPTTFRSQVWQSLLPAVVLSEPPVADRLDFSRGVLLRLAQRQAMPYPALVRACVEMSTDAPGAVRVVAAALAEECGLAGSPRVSQFHWGADAPQAPVAVEPSTGLSSRNFQAEPGDAAPPLHTGNAPARVRPELPASAMPASGRVEPTMGVMDGEIRESLDRPANHAGHPVPPGDAAMPPREPPSRQPRPADDPPGGPDARHSAPSPPGPSAGLVDESAAGFSETGAIYLDNAGLVILWPFLKSLFDRLGLLREADFRDAAARQRGVILLHYLASGLTEPPEYLLPLNKLLCGLDLETVFEPETALTEAETAEGEHLLAAVIDQAPILNHMSIQGFRGSFLLRAGALSVRDGAWLLRVERETYDLVLERFPWGFAWVKLPWMPLPLRVEW</sequence>
<evidence type="ECO:0000313" key="3">
    <source>
        <dbReference type="Proteomes" id="UP000192923"/>
    </source>
</evidence>
<accession>A0A1Y6D424</accession>
<dbReference type="RefSeq" id="WP_085216707.1">
    <property type="nucleotide sequence ID" value="NZ_FXAM01000003.1"/>
</dbReference>
<proteinExistence type="predicted"/>
<protein>
    <submittedName>
        <fullName evidence="2">Uncharacterized protein</fullName>
    </submittedName>
</protein>
<dbReference type="OrthoDB" id="499748at2"/>
<organism evidence="2 3">
    <name type="scientific">Methylomagnum ishizawai</name>
    <dbReference type="NCBI Taxonomy" id="1760988"/>
    <lineage>
        <taxon>Bacteria</taxon>
        <taxon>Pseudomonadati</taxon>
        <taxon>Pseudomonadota</taxon>
        <taxon>Gammaproteobacteria</taxon>
        <taxon>Methylococcales</taxon>
        <taxon>Methylococcaceae</taxon>
        <taxon>Methylomagnum</taxon>
    </lineage>
</organism>
<dbReference type="Pfam" id="PF19268">
    <property type="entry name" value="CIS_TMP"/>
    <property type="match status" value="1"/>
</dbReference>
<evidence type="ECO:0000313" key="2">
    <source>
        <dbReference type="EMBL" id="SMF97688.1"/>
    </source>
</evidence>